<dbReference type="InterPro" id="IPR012337">
    <property type="entry name" value="RNaseH-like_sf"/>
</dbReference>
<reference evidence="2 3" key="1">
    <citation type="submission" date="2015-09" db="EMBL/GenBank/DDBJ databases">
        <title>Draft genome of the parasitic nematode Teladorsagia circumcincta isolate WARC Sus (inbred).</title>
        <authorList>
            <person name="Mitreva M."/>
        </authorList>
    </citation>
    <scope>NUCLEOTIDE SEQUENCE [LARGE SCALE GENOMIC DNA]</scope>
    <source>
        <strain evidence="2 3">S</strain>
    </source>
</reference>
<dbReference type="InterPro" id="IPR001584">
    <property type="entry name" value="Integrase_cat-core"/>
</dbReference>
<keyword evidence="3" id="KW-1185">Reference proteome</keyword>
<dbReference type="SUPFAM" id="SSF53098">
    <property type="entry name" value="Ribonuclease H-like"/>
    <property type="match status" value="1"/>
</dbReference>
<dbReference type="PROSITE" id="PS50994">
    <property type="entry name" value="INTEGRASE"/>
    <property type="match status" value="1"/>
</dbReference>
<dbReference type="AlphaFoldDB" id="A0A2G9UEQ5"/>
<organism evidence="2 3">
    <name type="scientific">Teladorsagia circumcincta</name>
    <name type="common">Brown stomach worm</name>
    <name type="synonym">Ostertagia circumcincta</name>
    <dbReference type="NCBI Taxonomy" id="45464"/>
    <lineage>
        <taxon>Eukaryota</taxon>
        <taxon>Metazoa</taxon>
        <taxon>Ecdysozoa</taxon>
        <taxon>Nematoda</taxon>
        <taxon>Chromadorea</taxon>
        <taxon>Rhabditida</taxon>
        <taxon>Rhabditina</taxon>
        <taxon>Rhabditomorpha</taxon>
        <taxon>Strongyloidea</taxon>
        <taxon>Trichostrongylidae</taxon>
        <taxon>Teladorsagia</taxon>
    </lineage>
</organism>
<accession>A0A2G9UEQ5</accession>
<gene>
    <name evidence="2" type="ORF">TELCIR_09477</name>
</gene>
<dbReference type="InterPro" id="IPR050951">
    <property type="entry name" value="Retrovirus_Pol_polyprotein"/>
</dbReference>
<dbReference type="GO" id="GO:0015074">
    <property type="term" value="P:DNA integration"/>
    <property type="evidence" value="ECO:0007669"/>
    <property type="project" value="InterPro"/>
</dbReference>
<dbReference type="Proteomes" id="UP000230423">
    <property type="component" value="Unassembled WGS sequence"/>
</dbReference>
<dbReference type="GO" id="GO:0003676">
    <property type="term" value="F:nucleic acid binding"/>
    <property type="evidence" value="ECO:0007669"/>
    <property type="project" value="InterPro"/>
</dbReference>
<dbReference type="OrthoDB" id="5818961at2759"/>
<evidence type="ECO:0000313" key="2">
    <source>
        <dbReference type="EMBL" id="PIO68719.1"/>
    </source>
</evidence>
<proteinExistence type="predicted"/>
<dbReference type="PANTHER" id="PTHR37984">
    <property type="entry name" value="PROTEIN CBG26694"/>
    <property type="match status" value="1"/>
</dbReference>
<protein>
    <submittedName>
        <fullName evidence="2">Integrase core domain protein</fullName>
    </submittedName>
</protein>
<dbReference type="Pfam" id="PF00665">
    <property type="entry name" value="rve"/>
    <property type="match status" value="1"/>
</dbReference>
<dbReference type="InterPro" id="IPR036397">
    <property type="entry name" value="RNaseH_sf"/>
</dbReference>
<dbReference type="PANTHER" id="PTHR37984:SF5">
    <property type="entry name" value="PROTEIN NYNRIN-LIKE"/>
    <property type="match status" value="1"/>
</dbReference>
<evidence type="ECO:0000259" key="1">
    <source>
        <dbReference type="PROSITE" id="PS50994"/>
    </source>
</evidence>
<feature type="domain" description="Integrase catalytic" evidence="1">
    <location>
        <begin position="141"/>
        <end position="296"/>
    </location>
</feature>
<evidence type="ECO:0000313" key="3">
    <source>
        <dbReference type="Proteomes" id="UP000230423"/>
    </source>
</evidence>
<name>A0A2G9UEQ5_TELCI</name>
<dbReference type="EMBL" id="KZ346961">
    <property type="protein sequence ID" value="PIO68719.1"/>
    <property type="molecule type" value="Genomic_DNA"/>
</dbReference>
<sequence length="296" mass="34286">MPVICALSVIMDEVLLRAAYTSEYRKTSEFGNADGLSRLPDPRELPSPQMVVNEVKKKQMTAETWKGMILNEQQVAKATQEDEILKVFKYVMEGWPPRVKEEELKPYEKRKTEINGYTEKGTSLRNLCNLGNEMVKTLLHPWDTPGKVWQRLHMDFAETTDRRRWLVMVDAKSKWREVVQMKSTTVEKTMEKLKDIFSIHGLPEQMVVDNGPQLIAKDFKEYCIRRNIELISIPPYHHNSNGEAERFVQTFKKGYNKGKKSGKTTEARVRDQLFEYRITEHPAIGSSPAEMSMGRS</sequence>
<dbReference type="Gene3D" id="3.30.420.10">
    <property type="entry name" value="Ribonuclease H-like superfamily/Ribonuclease H"/>
    <property type="match status" value="1"/>
</dbReference>